<keyword evidence="1" id="KW-1133">Transmembrane helix</keyword>
<dbReference type="EMBL" id="BJZM01000031">
    <property type="protein sequence ID" value="GEO76985.1"/>
    <property type="molecule type" value="Genomic_DNA"/>
</dbReference>
<evidence type="ECO:0000313" key="3">
    <source>
        <dbReference type="Proteomes" id="UP000321618"/>
    </source>
</evidence>
<evidence type="ECO:0000313" key="2">
    <source>
        <dbReference type="EMBL" id="GEO76985.1"/>
    </source>
</evidence>
<evidence type="ECO:0000256" key="1">
    <source>
        <dbReference type="SAM" id="Phobius"/>
    </source>
</evidence>
<dbReference type="RefSeq" id="WP_257787246.1">
    <property type="nucleotide sequence ID" value="NZ_BJZM01000031.1"/>
</dbReference>
<protein>
    <submittedName>
        <fullName evidence="2">Uncharacterized protein</fullName>
    </submittedName>
</protein>
<sequence length="44" mass="5241">MTRIDRLQQKKKTERVDRNVGFIKVFIVISVIYFICQIVTTINL</sequence>
<feature type="transmembrane region" description="Helical" evidence="1">
    <location>
        <begin position="21"/>
        <end position="42"/>
    </location>
</feature>
<keyword evidence="1" id="KW-0812">Transmembrane</keyword>
<reference evidence="2 3" key="1">
    <citation type="submission" date="2019-07" db="EMBL/GenBank/DDBJ databases">
        <title>Whole genome shotgun sequence of Lactobacillus crustorum NBRC 107159.</title>
        <authorList>
            <person name="Hosoyama A."/>
            <person name="Uohara A."/>
            <person name="Ohji S."/>
            <person name="Ichikawa N."/>
        </authorList>
    </citation>
    <scope>NUCLEOTIDE SEQUENCE [LARGE SCALE GENOMIC DNA]</scope>
    <source>
        <strain evidence="2 3">NBRC 107159</strain>
    </source>
</reference>
<gene>
    <name evidence="2" type="ORF">LCR01_14280</name>
</gene>
<keyword evidence="1" id="KW-0472">Membrane</keyword>
<dbReference type="AlphaFoldDB" id="A0AB34AC16"/>
<comment type="caution">
    <text evidence="2">The sequence shown here is derived from an EMBL/GenBank/DDBJ whole genome shotgun (WGS) entry which is preliminary data.</text>
</comment>
<dbReference type="Proteomes" id="UP000321618">
    <property type="component" value="Unassembled WGS sequence"/>
</dbReference>
<accession>A0AB34AC16</accession>
<name>A0AB34AC16_9LACO</name>
<organism evidence="2 3">
    <name type="scientific">Companilactobacillus crustorum</name>
    <dbReference type="NCBI Taxonomy" id="392416"/>
    <lineage>
        <taxon>Bacteria</taxon>
        <taxon>Bacillati</taxon>
        <taxon>Bacillota</taxon>
        <taxon>Bacilli</taxon>
        <taxon>Lactobacillales</taxon>
        <taxon>Lactobacillaceae</taxon>
        <taxon>Companilactobacillus</taxon>
    </lineage>
</organism>
<proteinExistence type="predicted"/>